<evidence type="ECO:0000313" key="1">
    <source>
        <dbReference type="EMBL" id="KAF2640063.1"/>
    </source>
</evidence>
<reference evidence="1" key="1">
    <citation type="journal article" date="2020" name="Stud. Mycol.">
        <title>101 Dothideomycetes genomes: a test case for predicting lifestyles and emergence of pathogens.</title>
        <authorList>
            <person name="Haridas S."/>
            <person name="Albert R."/>
            <person name="Binder M."/>
            <person name="Bloem J."/>
            <person name="Labutti K."/>
            <person name="Salamov A."/>
            <person name="Andreopoulos B."/>
            <person name="Baker S."/>
            <person name="Barry K."/>
            <person name="Bills G."/>
            <person name="Bluhm B."/>
            <person name="Cannon C."/>
            <person name="Castanera R."/>
            <person name="Culley D."/>
            <person name="Daum C."/>
            <person name="Ezra D."/>
            <person name="Gonzalez J."/>
            <person name="Henrissat B."/>
            <person name="Kuo A."/>
            <person name="Liang C."/>
            <person name="Lipzen A."/>
            <person name="Lutzoni F."/>
            <person name="Magnuson J."/>
            <person name="Mondo S."/>
            <person name="Nolan M."/>
            <person name="Ohm R."/>
            <person name="Pangilinan J."/>
            <person name="Park H.-J."/>
            <person name="Ramirez L."/>
            <person name="Alfaro M."/>
            <person name="Sun H."/>
            <person name="Tritt A."/>
            <person name="Yoshinaga Y."/>
            <person name="Zwiers L.-H."/>
            <person name="Turgeon B."/>
            <person name="Goodwin S."/>
            <person name="Spatafora J."/>
            <person name="Crous P."/>
            <person name="Grigoriev I."/>
        </authorList>
    </citation>
    <scope>NUCLEOTIDE SEQUENCE</scope>
    <source>
        <strain evidence="1">CBS 473.64</strain>
    </source>
</reference>
<organism evidence="1 2">
    <name type="scientific">Massarina eburnea CBS 473.64</name>
    <dbReference type="NCBI Taxonomy" id="1395130"/>
    <lineage>
        <taxon>Eukaryota</taxon>
        <taxon>Fungi</taxon>
        <taxon>Dikarya</taxon>
        <taxon>Ascomycota</taxon>
        <taxon>Pezizomycotina</taxon>
        <taxon>Dothideomycetes</taxon>
        <taxon>Pleosporomycetidae</taxon>
        <taxon>Pleosporales</taxon>
        <taxon>Massarineae</taxon>
        <taxon>Massarinaceae</taxon>
        <taxon>Massarina</taxon>
    </lineage>
</organism>
<name>A0A6A6S056_9PLEO</name>
<keyword evidence="2" id="KW-1185">Reference proteome</keyword>
<sequence>MRFLRIVSLQPGTLHVTSPALQPDVHRHRWASLGIHRRVSIRSLATKPRQGDPPRRAATSTRCRCLLMKTTAGGPQSRPWEGCYVAWQQRLCEQLPRLSRSRATPWSIWAFQPWANRTPRQTSPNRRNHRRRTGRLWRLDALNRWRMPGLGKPSIPAFIDPQNISCNLPFDDMTTAVPGAVSLQKTIYE</sequence>
<accession>A0A6A6S056</accession>
<gene>
    <name evidence="1" type="ORF">P280DRAFT_26663</name>
</gene>
<protein>
    <submittedName>
        <fullName evidence="1">Uncharacterized protein</fullName>
    </submittedName>
</protein>
<dbReference type="EMBL" id="MU006785">
    <property type="protein sequence ID" value="KAF2640063.1"/>
    <property type="molecule type" value="Genomic_DNA"/>
</dbReference>
<dbReference type="Proteomes" id="UP000799753">
    <property type="component" value="Unassembled WGS sequence"/>
</dbReference>
<evidence type="ECO:0000313" key="2">
    <source>
        <dbReference type="Proteomes" id="UP000799753"/>
    </source>
</evidence>
<dbReference type="AlphaFoldDB" id="A0A6A6S056"/>
<proteinExistence type="predicted"/>